<gene>
    <name evidence="2" type="ORF">Tci_576295</name>
    <name evidence="3" type="ORF">Tci_576296</name>
</gene>
<feature type="compositionally biased region" description="Basic residues" evidence="1">
    <location>
        <begin position="114"/>
        <end position="123"/>
    </location>
</feature>
<evidence type="ECO:0000313" key="2">
    <source>
        <dbReference type="EMBL" id="GFA04323.1"/>
    </source>
</evidence>
<accession>A0A699J1N3</accession>
<name>A0A699J1N3_TANCI</name>
<organism evidence="3">
    <name type="scientific">Tanacetum cinerariifolium</name>
    <name type="common">Dalmatian daisy</name>
    <name type="synonym">Chrysanthemum cinerariifolium</name>
    <dbReference type="NCBI Taxonomy" id="118510"/>
    <lineage>
        <taxon>Eukaryota</taxon>
        <taxon>Viridiplantae</taxon>
        <taxon>Streptophyta</taxon>
        <taxon>Embryophyta</taxon>
        <taxon>Tracheophyta</taxon>
        <taxon>Spermatophyta</taxon>
        <taxon>Magnoliopsida</taxon>
        <taxon>eudicotyledons</taxon>
        <taxon>Gunneridae</taxon>
        <taxon>Pentapetalae</taxon>
        <taxon>asterids</taxon>
        <taxon>campanulids</taxon>
        <taxon>Asterales</taxon>
        <taxon>Asteraceae</taxon>
        <taxon>Asteroideae</taxon>
        <taxon>Anthemideae</taxon>
        <taxon>Anthemidinae</taxon>
        <taxon>Tanacetum</taxon>
    </lineage>
</organism>
<reference evidence="3" key="1">
    <citation type="journal article" date="2019" name="Sci. Rep.">
        <title>Draft genome of Tanacetum cinerariifolium, the natural source of mosquito coil.</title>
        <authorList>
            <person name="Yamashiro T."/>
            <person name="Shiraishi A."/>
            <person name="Satake H."/>
            <person name="Nakayama K."/>
        </authorList>
    </citation>
    <scope>NUCLEOTIDE SEQUENCE</scope>
</reference>
<evidence type="ECO:0000313" key="3">
    <source>
        <dbReference type="EMBL" id="GFA04324.1"/>
    </source>
</evidence>
<feature type="region of interest" description="Disordered" evidence="1">
    <location>
        <begin position="106"/>
        <end position="126"/>
    </location>
</feature>
<feature type="compositionally biased region" description="Basic residues" evidence="1">
    <location>
        <begin position="53"/>
        <end position="62"/>
    </location>
</feature>
<feature type="region of interest" description="Disordered" evidence="1">
    <location>
        <begin position="48"/>
        <end position="76"/>
    </location>
</feature>
<protein>
    <submittedName>
        <fullName evidence="3">Multidrug resistance-associated protein 5</fullName>
    </submittedName>
</protein>
<evidence type="ECO:0000256" key="1">
    <source>
        <dbReference type="SAM" id="MobiDB-lite"/>
    </source>
</evidence>
<dbReference type="AlphaFoldDB" id="A0A699J1N3"/>
<comment type="caution">
    <text evidence="3">The sequence shown here is derived from an EMBL/GenBank/DDBJ whole genome shotgun (WGS) entry which is preliminary data.</text>
</comment>
<proteinExistence type="predicted"/>
<dbReference type="EMBL" id="BKCJ010360227">
    <property type="protein sequence ID" value="GFA04323.1"/>
    <property type="molecule type" value="Genomic_DNA"/>
</dbReference>
<dbReference type="EMBL" id="BKCJ010360227">
    <property type="protein sequence ID" value="GFA04324.1"/>
    <property type="molecule type" value="Genomic_DNA"/>
</dbReference>
<sequence length="165" mass="18623">MPGRPRKKRFRASHETKSNTRISRAGIIIKCHNCLEFRYNKKGCKKEPIVPKEKKKGGRPKKIPTTEPIDSDNDIPPFMNNDINEFEIGASVYNVGRFSFKKKKKFGSSNTGHVKMRGGKTKGGRLFPAQRLGRMGCWLGMNGATSDTIEETEPYQPSLPVKKIL</sequence>